<keyword evidence="10" id="KW-1185">Reference proteome</keyword>
<evidence type="ECO:0000256" key="2">
    <source>
        <dbReference type="ARBA" id="ARBA00007935"/>
    </source>
</evidence>
<evidence type="ECO:0000256" key="6">
    <source>
        <dbReference type="ARBA" id="ARBA00022989"/>
    </source>
</evidence>
<gene>
    <name evidence="9" type="ORF">ACFPN2_18360</name>
</gene>
<accession>A0ABV8SVR4</accession>
<feature type="transmembrane region" description="Helical" evidence="8">
    <location>
        <begin position="50"/>
        <end position="71"/>
    </location>
</feature>
<sequence>MISRRWAMPALLGLVVVLWFLSIAVGRVTLTWEMWKAQDAVSRAILLELRLPRAILGVLVGASLGLAGAAMQGYLRNALAEPGTLGVSAMAALGAVLSIFFNIAGLHPWVLPICGVLGGVIGMTALFVLSGMAASVLTLVLSGIIISALAIAGISLALSLSPSPWAAGEIVRWMLGGLTDRSFDELTIAAPLIVIGSLAVLACRRPLDALTLGETGARSLGIDLNRAQWQLAFGIGLIVGSSTAVTGMIGFVGLIVPHLMRPLVGSRPGALLVPSAIAGAALVLAGDIAVRLLPGGSELQLGVVMSLIGAPFFFVLLHSMRRKLT</sequence>
<comment type="similarity">
    <text evidence="2">Belongs to the binding-protein-dependent transport system permease family. FecCD subfamily.</text>
</comment>
<feature type="transmembrane region" description="Helical" evidence="8">
    <location>
        <begin position="269"/>
        <end position="293"/>
    </location>
</feature>
<keyword evidence="5 8" id="KW-0812">Transmembrane</keyword>
<dbReference type="Pfam" id="PF01032">
    <property type="entry name" value="FecCD"/>
    <property type="match status" value="1"/>
</dbReference>
<feature type="transmembrane region" description="Helical" evidence="8">
    <location>
        <begin position="109"/>
        <end position="129"/>
    </location>
</feature>
<comment type="caution">
    <text evidence="9">The sequence shown here is derived from an EMBL/GenBank/DDBJ whole genome shotgun (WGS) entry which is preliminary data.</text>
</comment>
<feature type="transmembrane region" description="Helical" evidence="8">
    <location>
        <begin position="136"/>
        <end position="158"/>
    </location>
</feature>
<evidence type="ECO:0000313" key="10">
    <source>
        <dbReference type="Proteomes" id="UP001595904"/>
    </source>
</evidence>
<evidence type="ECO:0000256" key="1">
    <source>
        <dbReference type="ARBA" id="ARBA00004651"/>
    </source>
</evidence>
<feature type="transmembrane region" description="Helical" evidence="8">
    <location>
        <begin position="299"/>
        <end position="317"/>
    </location>
</feature>
<reference evidence="10" key="1">
    <citation type="journal article" date="2019" name="Int. J. Syst. Evol. Microbiol.">
        <title>The Global Catalogue of Microorganisms (GCM) 10K type strain sequencing project: providing services to taxonomists for standard genome sequencing and annotation.</title>
        <authorList>
            <consortium name="The Broad Institute Genomics Platform"/>
            <consortium name="The Broad Institute Genome Sequencing Center for Infectious Disease"/>
            <person name="Wu L."/>
            <person name="Ma J."/>
        </authorList>
    </citation>
    <scope>NUCLEOTIDE SEQUENCE [LARGE SCALE GENOMIC DNA]</scope>
    <source>
        <strain evidence="10">CGMCC 1.10759</strain>
    </source>
</reference>
<dbReference type="InterPro" id="IPR037294">
    <property type="entry name" value="ABC_BtuC-like"/>
</dbReference>
<dbReference type="Proteomes" id="UP001595904">
    <property type="component" value="Unassembled WGS sequence"/>
</dbReference>
<organism evidence="9 10">
    <name type="scientific">Steroidobacter flavus</name>
    <dbReference type="NCBI Taxonomy" id="1842136"/>
    <lineage>
        <taxon>Bacteria</taxon>
        <taxon>Pseudomonadati</taxon>
        <taxon>Pseudomonadota</taxon>
        <taxon>Gammaproteobacteria</taxon>
        <taxon>Steroidobacterales</taxon>
        <taxon>Steroidobacteraceae</taxon>
        <taxon>Steroidobacter</taxon>
    </lineage>
</organism>
<keyword evidence="4" id="KW-1003">Cell membrane</keyword>
<protein>
    <submittedName>
        <fullName evidence="9">FecCD family ABC transporter permease</fullName>
    </submittedName>
</protein>
<comment type="subcellular location">
    <subcellularLocation>
        <location evidence="1">Cell membrane</location>
        <topology evidence="1">Multi-pass membrane protein</topology>
    </subcellularLocation>
</comment>
<keyword evidence="7 8" id="KW-0472">Membrane</keyword>
<keyword evidence="3" id="KW-0813">Transport</keyword>
<feature type="transmembrane region" description="Helical" evidence="8">
    <location>
        <begin position="83"/>
        <end position="103"/>
    </location>
</feature>
<dbReference type="PANTHER" id="PTHR30472:SF29">
    <property type="entry name" value="VITAMIN B12 IMPORT SYSTEM PERMEASE PROTEIN BTUC"/>
    <property type="match status" value="1"/>
</dbReference>
<evidence type="ECO:0000256" key="5">
    <source>
        <dbReference type="ARBA" id="ARBA00022692"/>
    </source>
</evidence>
<dbReference type="RefSeq" id="WP_380599080.1">
    <property type="nucleotide sequence ID" value="NZ_JBHSDU010000003.1"/>
</dbReference>
<name>A0ABV8SVR4_9GAMM</name>
<dbReference type="SUPFAM" id="SSF81345">
    <property type="entry name" value="ABC transporter involved in vitamin B12 uptake, BtuC"/>
    <property type="match status" value="1"/>
</dbReference>
<keyword evidence="6 8" id="KW-1133">Transmembrane helix</keyword>
<evidence type="ECO:0000256" key="3">
    <source>
        <dbReference type="ARBA" id="ARBA00022448"/>
    </source>
</evidence>
<dbReference type="Gene3D" id="1.10.3470.10">
    <property type="entry name" value="ABC transporter involved in vitamin B12 uptake, BtuC"/>
    <property type="match status" value="1"/>
</dbReference>
<evidence type="ECO:0000256" key="4">
    <source>
        <dbReference type="ARBA" id="ARBA00022475"/>
    </source>
</evidence>
<evidence type="ECO:0000256" key="8">
    <source>
        <dbReference type="SAM" id="Phobius"/>
    </source>
</evidence>
<proteinExistence type="inferred from homology"/>
<evidence type="ECO:0000313" key="9">
    <source>
        <dbReference type="EMBL" id="MFC4311067.1"/>
    </source>
</evidence>
<dbReference type="EMBL" id="JBHSDU010000003">
    <property type="protein sequence ID" value="MFC4311067.1"/>
    <property type="molecule type" value="Genomic_DNA"/>
</dbReference>
<evidence type="ECO:0000256" key="7">
    <source>
        <dbReference type="ARBA" id="ARBA00023136"/>
    </source>
</evidence>
<feature type="transmembrane region" description="Helical" evidence="8">
    <location>
        <begin position="231"/>
        <end position="257"/>
    </location>
</feature>
<dbReference type="InterPro" id="IPR000522">
    <property type="entry name" value="ABC_transptr_permease_BtuC"/>
</dbReference>
<dbReference type="CDD" id="cd06550">
    <property type="entry name" value="TM_ABC_iron-siderophores_like"/>
    <property type="match status" value="1"/>
</dbReference>
<dbReference type="PANTHER" id="PTHR30472">
    <property type="entry name" value="FERRIC ENTEROBACTIN TRANSPORT SYSTEM PERMEASE PROTEIN"/>
    <property type="match status" value="1"/>
</dbReference>